<gene>
    <name evidence="3" type="ORF">CHC_T00001152001</name>
</gene>
<accession>R7QLD5</accession>
<dbReference type="PANTHER" id="PTHR35509">
    <property type="entry name" value="DOMAIN PROTEIN, PUTATIVE (DUF1995)-RELATED"/>
    <property type="match status" value="1"/>
</dbReference>
<dbReference type="PANTHER" id="PTHR35509:SF1">
    <property type="entry name" value="DOMAIN PROTEIN, PUTATIVE (DUF1995)-RELATED"/>
    <property type="match status" value="1"/>
</dbReference>
<evidence type="ECO:0000256" key="1">
    <source>
        <dbReference type="SAM" id="MobiDB-lite"/>
    </source>
</evidence>
<feature type="compositionally biased region" description="Basic residues" evidence="1">
    <location>
        <begin position="23"/>
        <end position="39"/>
    </location>
</feature>
<dbReference type="EMBL" id="HG001945">
    <property type="protein sequence ID" value="CDF38568.1"/>
    <property type="molecule type" value="Genomic_DNA"/>
</dbReference>
<evidence type="ECO:0000313" key="3">
    <source>
        <dbReference type="EMBL" id="CDF38568.1"/>
    </source>
</evidence>
<dbReference type="OrthoDB" id="10406043at2759"/>
<dbReference type="InterPro" id="IPR053021">
    <property type="entry name" value="Chloroplast_ADK"/>
</dbReference>
<feature type="region of interest" description="Disordered" evidence="1">
    <location>
        <begin position="1"/>
        <end position="62"/>
    </location>
</feature>
<proteinExistence type="predicted"/>
<feature type="domain" description="DUF1995" evidence="2">
    <location>
        <begin position="81"/>
        <end position="334"/>
    </location>
</feature>
<dbReference type="KEGG" id="ccp:CHC_T00001152001"/>
<evidence type="ECO:0000313" key="4">
    <source>
        <dbReference type="Proteomes" id="UP000012073"/>
    </source>
</evidence>
<reference evidence="4" key="1">
    <citation type="journal article" date="2013" name="Proc. Natl. Acad. Sci. U.S.A.">
        <title>Genome structure and metabolic features in the red seaweed Chondrus crispus shed light on evolution of the Archaeplastida.</title>
        <authorList>
            <person name="Collen J."/>
            <person name="Porcel B."/>
            <person name="Carre W."/>
            <person name="Ball S.G."/>
            <person name="Chaparro C."/>
            <person name="Tonon T."/>
            <person name="Barbeyron T."/>
            <person name="Michel G."/>
            <person name="Noel B."/>
            <person name="Valentin K."/>
            <person name="Elias M."/>
            <person name="Artiguenave F."/>
            <person name="Arun A."/>
            <person name="Aury J.M."/>
            <person name="Barbosa-Neto J.F."/>
            <person name="Bothwell J.H."/>
            <person name="Bouget F.Y."/>
            <person name="Brillet L."/>
            <person name="Cabello-Hurtado F."/>
            <person name="Capella-Gutierrez S."/>
            <person name="Charrier B."/>
            <person name="Cladiere L."/>
            <person name="Cock J.M."/>
            <person name="Coelho S.M."/>
            <person name="Colleoni C."/>
            <person name="Czjzek M."/>
            <person name="Da Silva C."/>
            <person name="Delage L."/>
            <person name="Denoeud F."/>
            <person name="Deschamps P."/>
            <person name="Dittami S.M."/>
            <person name="Gabaldon T."/>
            <person name="Gachon C.M."/>
            <person name="Groisillier A."/>
            <person name="Herve C."/>
            <person name="Jabbari K."/>
            <person name="Katinka M."/>
            <person name="Kloareg B."/>
            <person name="Kowalczyk N."/>
            <person name="Labadie K."/>
            <person name="Leblanc C."/>
            <person name="Lopez P.J."/>
            <person name="McLachlan D.H."/>
            <person name="Meslet-Cladiere L."/>
            <person name="Moustafa A."/>
            <person name="Nehr Z."/>
            <person name="Nyvall Collen P."/>
            <person name="Panaud O."/>
            <person name="Partensky F."/>
            <person name="Poulain J."/>
            <person name="Rensing S.A."/>
            <person name="Rousvoal S."/>
            <person name="Samson G."/>
            <person name="Symeonidi A."/>
            <person name="Weissenbach J."/>
            <person name="Zambounis A."/>
            <person name="Wincker P."/>
            <person name="Boyen C."/>
        </authorList>
    </citation>
    <scope>NUCLEOTIDE SEQUENCE [LARGE SCALE GENOMIC DNA]</scope>
    <source>
        <strain evidence="4">cv. Stackhouse</strain>
    </source>
</reference>
<dbReference type="InterPro" id="IPR018962">
    <property type="entry name" value="DUF1995"/>
</dbReference>
<sequence>MTVPAFLPSMCSAAPTPPSSTRASRRPPRAKKRTRKRARPSQLTRKYRDTRDPADESLMVGDPALPAYPSRAPAVRFSRFPGSWEETAAQVSRAVVHAALEGHDRIRVDVKRPELLVNEFPDPLRKDVPLLDTSPHACRVALLTQVACDTIYALIQLDHSDKRNYRLCVKPMRAAVHFNSREDALVGDRFISDEVRQFTDVFVLGEKKKDRPKADIAVMIAPTNRQGNFAQIEKVELVHYANWSAPKINVMFNPQLIALTSLTAFGDEPREPGFLRDYLRSYYLDAAAFPSKTATGAVLRCFPRKWEMYLLKVQSKMGFRLVAEQPAPPSPEKIRGEFSWRIESEMETAVSF</sequence>
<dbReference type="GeneID" id="17326192"/>
<evidence type="ECO:0000259" key="2">
    <source>
        <dbReference type="Pfam" id="PF09353"/>
    </source>
</evidence>
<dbReference type="Pfam" id="PF09353">
    <property type="entry name" value="DUF1995"/>
    <property type="match status" value="1"/>
</dbReference>
<dbReference type="Gramene" id="CDF38568">
    <property type="protein sequence ID" value="CDF38568"/>
    <property type="gene ID" value="CHC_T00001152001"/>
</dbReference>
<name>R7QLD5_CHOCR</name>
<dbReference type="AlphaFoldDB" id="R7QLD5"/>
<dbReference type="RefSeq" id="XP_005718473.1">
    <property type="nucleotide sequence ID" value="XM_005718416.1"/>
</dbReference>
<dbReference type="Proteomes" id="UP000012073">
    <property type="component" value="Unassembled WGS sequence"/>
</dbReference>
<dbReference type="OMA" id="WRIESEM"/>
<organism evidence="3 4">
    <name type="scientific">Chondrus crispus</name>
    <name type="common">Carrageen Irish moss</name>
    <name type="synonym">Polymorpha crispa</name>
    <dbReference type="NCBI Taxonomy" id="2769"/>
    <lineage>
        <taxon>Eukaryota</taxon>
        <taxon>Rhodophyta</taxon>
        <taxon>Florideophyceae</taxon>
        <taxon>Rhodymeniophycidae</taxon>
        <taxon>Gigartinales</taxon>
        <taxon>Gigartinaceae</taxon>
        <taxon>Chondrus</taxon>
    </lineage>
</organism>
<keyword evidence="4" id="KW-1185">Reference proteome</keyword>
<protein>
    <recommendedName>
        <fullName evidence="2">DUF1995 domain-containing protein</fullName>
    </recommendedName>
</protein>